<gene>
    <name evidence="3" type="ORF">Plec18167_007152</name>
</gene>
<proteinExistence type="inferred from homology"/>
<name>A0ABR3X5N5_9EURO</name>
<dbReference type="Proteomes" id="UP001583193">
    <property type="component" value="Unassembled WGS sequence"/>
</dbReference>
<comment type="similarity">
    <text evidence="1">Belongs to the short-chain dehydrogenases/reductases (SDR) family.</text>
</comment>
<dbReference type="InterPro" id="IPR002347">
    <property type="entry name" value="SDR_fam"/>
</dbReference>
<accession>A0ABR3X5N5</accession>
<evidence type="ECO:0000256" key="1">
    <source>
        <dbReference type="ARBA" id="ARBA00006484"/>
    </source>
</evidence>
<keyword evidence="2" id="KW-0560">Oxidoreductase</keyword>
<reference evidence="3 4" key="1">
    <citation type="journal article" date="2024" name="IMA Fungus">
        <title>IMA Genome - F19 : A genome assembly and annotation guide to empower mycologists, including annotated draft genome sequences of Ceratocystis pirilliformis, Diaporthe australafricana, Fusarium ophioides, Paecilomyces lecythidis, and Sporothrix stenoceras.</title>
        <authorList>
            <person name="Aylward J."/>
            <person name="Wilson A.M."/>
            <person name="Visagie C.M."/>
            <person name="Spraker J."/>
            <person name="Barnes I."/>
            <person name="Buitendag C."/>
            <person name="Ceriani C."/>
            <person name="Del Mar Angel L."/>
            <person name="du Plessis D."/>
            <person name="Fuchs T."/>
            <person name="Gasser K."/>
            <person name="Kramer D."/>
            <person name="Li W."/>
            <person name="Munsamy K."/>
            <person name="Piso A."/>
            <person name="Price J.L."/>
            <person name="Sonnekus B."/>
            <person name="Thomas C."/>
            <person name="van der Nest A."/>
            <person name="van Dijk A."/>
            <person name="van Heerden A."/>
            <person name="van Vuuren N."/>
            <person name="Yilmaz N."/>
            <person name="Duong T.A."/>
            <person name="van der Merwe N.A."/>
            <person name="Wingfield M.J."/>
            <person name="Wingfield B.D."/>
        </authorList>
    </citation>
    <scope>NUCLEOTIDE SEQUENCE [LARGE SCALE GENOMIC DNA]</scope>
    <source>
        <strain evidence="3 4">CMW 18167</strain>
    </source>
</reference>
<comment type="caution">
    <text evidence="3">The sequence shown here is derived from an EMBL/GenBank/DDBJ whole genome shotgun (WGS) entry which is preliminary data.</text>
</comment>
<evidence type="ECO:0000256" key="2">
    <source>
        <dbReference type="ARBA" id="ARBA00023002"/>
    </source>
</evidence>
<keyword evidence="4" id="KW-1185">Reference proteome</keyword>
<dbReference type="SUPFAM" id="SSF51735">
    <property type="entry name" value="NAD(P)-binding Rossmann-fold domains"/>
    <property type="match status" value="1"/>
</dbReference>
<evidence type="ECO:0000313" key="3">
    <source>
        <dbReference type="EMBL" id="KAL1871218.1"/>
    </source>
</evidence>
<sequence length="337" mass="37234">MPTFSNFLHTQLVLKIPKPTTSFASKTVIITGASSGIGKETARHIVRLGASKVILGCRNITKGDKAKREIESFLGCSQAIIEVWEVDIESPDSIKKFVDRVNNLSRLDVVINNAGVALYNNYQVTYGTERNVAVNVIGTFLLALQLIPKLKQTAKQHGVTPHMTFTGSALYDVAKYPEHQGENIFTWLSDKSHVEMMNEYNLSKLLLLYAIIKLSSIVDPVTSDKSRESSSIVINSLDPCFCKTQLGSDVSGMFKMIFAVFTFLFARTAEEGSRLVVKAASAGRETHGGYMRAGALQEYAAFVTNEDGVKKTNRVWEDLCTKLEELQPAILENLNDV</sequence>
<dbReference type="InterPro" id="IPR036291">
    <property type="entry name" value="NAD(P)-bd_dom_sf"/>
</dbReference>
<dbReference type="PANTHER" id="PTHR43157:SF31">
    <property type="entry name" value="PHOSPHATIDYLINOSITOL-GLYCAN BIOSYNTHESIS CLASS F PROTEIN"/>
    <property type="match status" value="1"/>
</dbReference>
<organism evidence="3 4">
    <name type="scientific">Paecilomyces lecythidis</name>
    <dbReference type="NCBI Taxonomy" id="3004212"/>
    <lineage>
        <taxon>Eukaryota</taxon>
        <taxon>Fungi</taxon>
        <taxon>Dikarya</taxon>
        <taxon>Ascomycota</taxon>
        <taxon>Pezizomycotina</taxon>
        <taxon>Eurotiomycetes</taxon>
        <taxon>Eurotiomycetidae</taxon>
        <taxon>Eurotiales</taxon>
        <taxon>Thermoascaceae</taxon>
        <taxon>Paecilomyces</taxon>
    </lineage>
</organism>
<evidence type="ECO:0000313" key="4">
    <source>
        <dbReference type="Proteomes" id="UP001583193"/>
    </source>
</evidence>
<dbReference type="PRINTS" id="PR00081">
    <property type="entry name" value="GDHRDH"/>
</dbReference>
<dbReference type="EMBL" id="JAVDPF010000028">
    <property type="protein sequence ID" value="KAL1871218.1"/>
    <property type="molecule type" value="Genomic_DNA"/>
</dbReference>
<dbReference type="Pfam" id="PF00106">
    <property type="entry name" value="adh_short"/>
    <property type="match status" value="1"/>
</dbReference>
<dbReference type="Gene3D" id="3.40.50.720">
    <property type="entry name" value="NAD(P)-binding Rossmann-like Domain"/>
    <property type="match status" value="1"/>
</dbReference>
<protein>
    <submittedName>
        <fullName evidence="3">Uncharacterized protein</fullName>
    </submittedName>
</protein>
<dbReference type="PANTHER" id="PTHR43157">
    <property type="entry name" value="PHOSPHATIDYLINOSITOL-GLYCAN BIOSYNTHESIS CLASS F PROTEIN-RELATED"/>
    <property type="match status" value="1"/>
</dbReference>